<proteinExistence type="predicted"/>
<dbReference type="EMBL" id="STGT01000004">
    <property type="protein sequence ID" value="THV12481.1"/>
    <property type="molecule type" value="Genomic_DNA"/>
</dbReference>
<evidence type="ECO:0000313" key="4">
    <source>
        <dbReference type="Proteomes" id="UP000309667"/>
    </source>
</evidence>
<sequence length="378" mass="41242">MHMHGIGELTMSENHTHKRLPSLATITVAFVLISAVVGLGIAYVLISERARSFEEASLQKALETRTRGIQTAIAQALYREWNALSAVSDQAARLSVPVLQDRLNAIAGDGSVVSWAGLAEPDGTVIAASNGLLVGQDVGERPWFRQGLKGEYAGDVHEAVLLASLLRRQDEPIRFIDFAVPFVDQTGAVRGVLGLHLDVSWMKRLIDELSQALNVDIVLVGANGETSASSVSDLPDLSGLGSLQRARAGVLGTSLERWPDGEWYFTLTVPELSYNDLPKFGWNIVARIDGREATVPARQMSDYLIVRLLGMATILLLLTAFYVVAFVRPFSRLAANAIEIADGKDTYPMESKRTREMSMLSAALARLQADSHRHDRDP</sequence>
<feature type="domain" description="PAC" evidence="2">
    <location>
        <begin position="159"/>
        <end position="211"/>
    </location>
</feature>
<feature type="transmembrane region" description="Helical" evidence="1">
    <location>
        <begin position="304"/>
        <end position="327"/>
    </location>
</feature>
<dbReference type="PROSITE" id="PS50113">
    <property type="entry name" value="PAC"/>
    <property type="match status" value="1"/>
</dbReference>
<dbReference type="InterPro" id="IPR000700">
    <property type="entry name" value="PAS-assoc_C"/>
</dbReference>
<keyword evidence="1" id="KW-0472">Membrane</keyword>
<feature type="transmembrane region" description="Helical" evidence="1">
    <location>
        <begin position="20"/>
        <end position="46"/>
    </location>
</feature>
<protein>
    <recommendedName>
        <fullName evidence="2">PAC domain-containing protein</fullName>
    </recommendedName>
</protein>
<keyword evidence="1" id="KW-0812">Transmembrane</keyword>
<dbReference type="Proteomes" id="UP000309667">
    <property type="component" value="Unassembled WGS sequence"/>
</dbReference>
<organism evidence="3 4">
    <name type="scientific">Rhizobium rhizophilum</name>
    <dbReference type="NCBI Taxonomy" id="1850373"/>
    <lineage>
        <taxon>Bacteria</taxon>
        <taxon>Pseudomonadati</taxon>
        <taxon>Pseudomonadota</taxon>
        <taxon>Alphaproteobacteria</taxon>
        <taxon>Hyphomicrobiales</taxon>
        <taxon>Rhizobiaceae</taxon>
        <taxon>Rhizobium/Agrobacterium group</taxon>
        <taxon>Rhizobium</taxon>
    </lineage>
</organism>
<keyword evidence="4" id="KW-1185">Reference proteome</keyword>
<comment type="caution">
    <text evidence="3">The sequence shown here is derived from an EMBL/GenBank/DDBJ whole genome shotgun (WGS) entry which is preliminary data.</text>
</comment>
<dbReference type="Gene3D" id="3.30.450.20">
    <property type="entry name" value="PAS domain"/>
    <property type="match status" value="1"/>
</dbReference>
<gene>
    <name evidence="3" type="ORF">E9677_17085</name>
</gene>
<evidence type="ECO:0000313" key="3">
    <source>
        <dbReference type="EMBL" id="THV12481.1"/>
    </source>
</evidence>
<evidence type="ECO:0000256" key="1">
    <source>
        <dbReference type="SAM" id="Phobius"/>
    </source>
</evidence>
<reference evidence="3 4" key="1">
    <citation type="submission" date="2019-04" db="EMBL/GenBank/DDBJ databases">
        <title>Genome sequence of strain 7209-2.</title>
        <authorList>
            <person name="Gao J."/>
            <person name="Sun J."/>
        </authorList>
    </citation>
    <scope>NUCLEOTIDE SEQUENCE [LARGE SCALE GENOMIC DNA]</scope>
    <source>
        <strain evidence="3 4">7209-2</strain>
    </source>
</reference>
<keyword evidence="1" id="KW-1133">Transmembrane helix</keyword>
<dbReference type="Gene3D" id="6.10.340.10">
    <property type="match status" value="1"/>
</dbReference>
<accession>A0ABY2QR43</accession>
<evidence type="ECO:0000259" key="2">
    <source>
        <dbReference type="PROSITE" id="PS50113"/>
    </source>
</evidence>
<name>A0ABY2QR43_9HYPH</name>